<dbReference type="Gene3D" id="3.40.50.1820">
    <property type="entry name" value="alpha/beta hydrolase"/>
    <property type="match status" value="1"/>
</dbReference>
<protein>
    <recommendedName>
        <fullName evidence="3">Dienelactone hydrolase domain-containing protein</fullName>
    </recommendedName>
</protein>
<gene>
    <name evidence="1" type="ORF">M622_09250</name>
</gene>
<dbReference type="RefSeq" id="WP_021247836.1">
    <property type="nucleotide sequence ID" value="NZ_ATJV01000002.1"/>
</dbReference>
<dbReference type="PATRIC" id="fig|1348657.5.peg.381"/>
<reference evidence="1 2" key="1">
    <citation type="submission" date="2013-06" db="EMBL/GenBank/DDBJ databases">
        <title>Draft genome sequence of Thauera terpenica.</title>
        <authorList>
            <person name="Liu B."/>
            <person name="Frostegard A.H."/>
            <person name="Shapleigh J.P."/>
        </authorList>
    </citation>
    <scope>NUCLEOTIDE SEQUENCE [LARGE SCALE GENOMIC DNA]</scope>
    <source>
        <strain evidence="1 2">58Eu</strain>
    </source>
</reference>
<evidence type="ECO:0000313" key="1">
    <source>
        <dbReference type="EMBL" id="EPZ17128.1"/>
    </source>
</evidence>
<name>T0B2Z0_9RHOO</name>
<comment type="caution">
    <text evidence="1">The sequence shown here is derived from an EMBL/GenBank/DDBJ whole genome shotgun (WGS) entry which is preliminary data.</text>
</comment>
<dbReference type="STRING" id="1348657.M622_09250"/>
<accession>T0B2Z0</accession>
<dbReference type="SUPFAM" id="SSF53474">
    <property type="entry name" value="alpha/beta-Hydrolases"/>
    <property type="match status" value="1"/>
</dbReference>
<dbReference type="InterPro" id="IPR029058">
    <property type="entry name" value="AB_hydrolase_fold"/>
</dbReference>
<dbReference type="AlphaFoldDB" id="T0B2Z0"/>
<sequence length="239" mass="25804">MLVPFELQAFLAQPAVKLRHTLISIPTAGVWLDGVLAHAPDVRGLALIPESDFYRPPRIDDSRRARELQAAGFATMSLNLLTRHEAARDPDAGYNIARLTRRLLDTIEWCQHQPALAPQSLGIVAAGTGCAAAVRAAVAQPERIAAIVCIAGRADLAGGVPLRALTTPIRFIVAADDPQATICRSAFELIARTLRDWVEVHQDTPGRPPGVHAAAAAQWLQRHLPPPRPPQPEVEAVRA</sequence>
<proteinExistence type="predicted"/>
<organism evidence="1 2">
    <name type="scientific">Thauera terpenica 58Eu</name>
    <dbReference type="NCBI Taxonomy" id="1348657"/>
    <lineage>
        <taxon>Bacteria</taxon>
        <taxon>Pseudomonadati</taxon>
        <taxon>Pseudomonadota</taxon>
        <taxon>Betaproteobacteria</taxon>
        <taxon>Rhodocyclales</taxon>
        <taxon>Zoogloeaceae</taxon>
        <taxon>Thauera</taxon>
    </lineage>
</organism>
<dbReference type="EMBL" id="ATJV01000002">
    <property type="protein sequence ID" value="EPZ17128.1"/>
    <property type="molecule type" value="Genomic_DNA"/>
</dbReference>
<dbReference type="eggNOG" id="COG0412">
    <property type="taxonomic scope" value="Bacteria"/>
</dbReference>
<evidence type="ECO:0000313" key="2">
    <source>
        <dbReference type="Proteomes" id="UP000015455"/>
    </source>
</evidence>
<keyword evidence="2" id="KW-1185">Reference proteome</keyword>
<dbReference type="Proteomes" id="UP000015455">
    <property type="component" value="Unassembled WGS sequence"/>
</dbReference>
<evidence type="ECO:0008006" key="3">
    <source>
        <dbReference type="Google" id="ProtNLM"/>
    </source>
</evidence>